<gene>
    <name evidence="8" type="ORF">P73_4132</name>
</gene>
<dbReference type="AlphaFoldDB" id="A0A0B5E946"/>
<dbReference type="InterPro" id="IPR036641">
    <property type="entry name" value="HPT_dom_sf"/>
</dbReference>
<evidence type="ECO:0000259" key="6">
    <source>
        <dbReference type="PROSITE" id="PS50109"/>
    </source>
</evidence>
<dbReference type="SUPFAM" id="SSF47226">
    <property type="entry name" value="Histidine-containing phosphotransfer domain, HPT domain"/>
    <property type="match status" value="1"/>
</dbReference>
<keyword evidence="3 4" id="KW-0597">Phosphoprotein</keyword>
<name>A0A0B5E946_9RHOB</name>
<evidence type="ECO:0000259" key="7">
    <source>
        <dbReference type="PROSITE" id="PS50110"/>
    </source>
</evidence>
<dbReference type="Pfam" id="PF00072">
    <property type="entry name" value="Response_reg"/>
    <property type="match status" value="1"/>
</dbReference>
<dbReference type="EMBL" id="CP004393">
    <property type="protein sequence ID" value="AJE48847.1"/>
    <property type="molecule type" value="Genomic_DNA"/>
</dbReference>
<feature type="domain" description="Histidine kinase" evidence="6">
    <location>
        <begin position="128"/>
        <end position="369"/>
    </location>
</feature>
<dbReference type="Gene3D" id="3.40.50.2300">
    <property type="match status" value="1"/>
</dbReference>
<keyword evidence="9" id="KW-1185">Reference proteome</keyword>
<dbReference type="GO" id="GO:0005886">
    <property type="term" value="C:plasma membrane"/>
    <property type="evidence" value="ECO:0007669"/>
    <property type="project" value="UniProtKB-SubCell"/>
</dbReference>
<organism evidence="8 9">
    <name type="scientific">Celeribacter indicus</name>
    <dbReference type="NCBI Taxonomy" id="1208324"/>
    <lineage>
        <taxon>Bacteria</taxon>
        <taxon>Pseudomonadati</taxon>
        <taxon>Pseudomonadota</taxon>
        <taxon>Alphaproteobacteria</taxon>
        <taxon>Rhodobacterales</taxon>
        <taxon>Roseobacteraceae</taxon>
        <taxon>Celeribacter</taxon>
    </lineage>
</organism>
<evidence type="ECO:0000256" key="4">
    <source>
        <dbReference type="PROSITE-ProRule" id="PRU00169"/>
    </source>
</evidence>
<evidence type="ECO:0000313" key="9">
    <source>
        <dbReference type="Proteomes" id="UP000031521"/>
    </source>
</evidence>
<feature type="modified residue" description="4-aspartylphosphate" evidence="4">
    <location>
        <position position="447"/>
    </location>
</feature>
<dbReference type="CDD" id="cd00082">
    <property type="entry name" value="HisKA"/>
    <property type="match status" value="1"/>
</dbReference>
<evidence type="ECO:0000256" key="5">
    <source>
        <dbReference type="SAM" id="MobiDB-lite"/>
    </source>
</evidence>
<dbReference type="InterPro" id="IPR003661">
    <property type="entry name" value="HisK_dim/P_dom"/>
</dbReference>
<dbReference type="SUPFAM" id="SSF47384">
    <property type="entry name" value="Homodimeric domain of signal transducing histidine kinase"/>
    <property type="match status" value="1"/>
</dbReference>
<feature type="region of interest" description="Disordered" evidence="5">
    <location>
        <begin position="287"/>
        <end position="318"/>
    </location>
</feature>
<dbReference type="SUPFAM" id="SSF52172">
    <property type="entry name" value="CheY-like"/>
    <property type="match status" value="1"/>
</dbReference>
<dbReference type="InterPro" id="IPR036890">
    <property type="entry name" value="HATPase_C_sf"/>
</dbReference>
<evidence type="ECO:0000313" key="8">
    <source>
        <dbReference type="EMBL" id="AJE48847.1"/>
    </source>
</evidence>
<dbReference type="InterPro" id="IPR036097">
    <property type="entry name" value="HisK_dim/P_sf"/>
</dbReference>
<dbReference type="STRING" id="1208324.P73_4132"/>
<dbReference type="InterPro" id="IPR001789">
    <property type="entry name" value="Sig_transdc_resp-reg_receiver"/>
</dbReference>
<dbReference type="InterPro" id="IPR005467">
    <property type="entry name" value="His_kinase_dom"/>
</dbReference>
<evidence type="ECO:0000256" key="1">
    <source>
        <dbReference type="ARBA" id="ARBA00000085"/>
    </source>
</evidence>
<dbReference type="Gene3D" id="1.10.287.130">
    <property type="match status" value="1"/>
</dbReference>
<dbReference type="Gene3D" id="3.30.565.10">
    <property type="entry name" value="Histidine kinase-like ATPase, C-terminal domain"/>
    <property type="match status" value="1"/>
</dbReference>
<dbReference type="PANTHER" id="PTHR45339:SF6">
    <property type="entry name" value="SENSORY HISTIDINE PROTEIN KINASE"/>
    <property type="match status" value="1"/>
</dbReference>
<keyword evidence="8" id="KW-0418">Kinase</keyword>
<dbReference type="SMART" id="SM00448">
    <property type="entry name" value="REC"/>
    <property type="match status" value="1"/>
</dbReference>
<dbReference type="PROSITE" id="PS50109">
    <property type="entry name" value="HIS_KIN"/>
    <property type="match status" value="1"/>
</dbReference>
<dbReference type="InterPro" id="IPR011006">
    <property type="entry name" value="CheY-like_superfamily"/>
</dbReference>
<dbReference type="InterPro" id="IPR003594">
    <property type="entry name" value="HATPase_dom"/>
</dbReference>
<dbReference type="Proteomes" id="UP000031521">
    <property type="component" value="Chromosome"/>
</dbReference>
<comment type="catalytic activity">
    <reaction evidence="1">
        <text>ATP + protein L-histidine = ADP + protein N-phospho-L-histidine.</text>
        <dbReference type="EC" id="2.7.13.3"/>
    </reaction>
</comment>
<keyword evidence="8" id="KW-0808">Transferase</keyword>
<accession>A0A0B5E946</accession>
<evidence type="ECO:0000256" key="2">
    <source>
        <dbReference type="ARBA" id="ARBA00012438"/>
    </source>
</evidence>
<dbReference type="CDD" id="cd17546">
    <property type="entry name" value="REC_hyHK_CKI1_RcsC-like"/>
    <property type="match status" value="1"/>
</dbReference>
<dbReference type="SUPFAM" id="SSF55874">
    <property type="entry name" value="ATPase domain of HSP90 chaperone/DNA topoisomerase II/histidine kinase"/>
    <property type="match status" value="1"/>
</dbReference>
<reference evidence="8 9" key="1">
    <citation type="journal article" date="2014" name="Int. J. Syst. Evol. Microbiol.">
        <title>Celeribacter indicus sp. nov., a polycyclic aromatic hydrocarbon-degrading bacterium from deep-sea sediment and reclassification of Huaishuia halophila as Celeribacter halophilus comb. nov.</title>
        <authorList>
            <person name="Lai Q."/>
            <person name="Cao J."/>
            <person name="Yuan J."/>
            <person name="Li F."/>
            <person name="Shao Z."/>
        </authorList>
    </citation>
    <scope>NUCLEOTIDE SEQUENCE [LARGE SCALE GENOMIC DNA]</scope>
    <source>
        <strain evidence="8">P73</strain>
    </source>
</reference>
<evidence type="ECO:0000256" key="3">
    <source>
        <dbReference type="ARBA" id="ARBA00022553"/>
    </source>
</evidence>
<dbReference type="EC" id="2.7.13.3" evidence="2"/>
<dbReference type="HOGENOM" id="CLU_421337_0_0_5"/>
<dbReference type="Pfam" id="PF02518">
    <property type="entry name" value="HATPase_c"/>
    <property type="match status" value="1"/>
</dbReference>
<feature type="domain" description="Response regulatory" evidence="7">
    <location>
        <begin position="394"/>
        <end position="519"/>
    </location>
</feature>
<dbReference type="GO" id="GO:0005524">
    <property type="term" value="F:ATP binding"/>
    <property type="evidence" value="ECO:0007669"/>
    <property type="project" value="UniProtKB-KW"/>
</dbReference>
<dbReference type="KEGG" id="cid:P73_4132"/>
<sequence length="650" mass="69246">MQGRSEGQVVNAETRASVQTIARLIATDRRPAVLANEKGEILIANAPAQRLDLDRAALTEKLDWRMLCKSALRAGSVSVSLPLDGGATEGEVVYLPLGSGAGFLLRLAETDQEATWLRNRSRAATLMRVAHDLRTPIQSLLAAADGLLDSGAASAEDRETARKQLHNAASLTLDHINNVLAVIRGEQSVAGMRPDEDFNVTEELRTLIAMIGPIARARDVELRLRLDPIEDVWAHGPVRFVRALFQNMIDNAAKYGGHDVEICLSARPLAATGEGRDQIAFSLVVSDTGGGLPPEQKTRLLESTGKGETSPTGREGARRASAGLNVLGHALRQLGGTIEVLDRYEEEEDRSPERKVIGTTLRATFTLDAPETREGAADAALTPPVADSRLDGITVLVVEDSPASRDWLRQMLGSAGATVRAAGNGIEGLALLERPDLHSEIDVILTDMTLPYMNGVEFATRVRHTGPAGAAPGWKGPIVGLTAHVGDEIRRACQKAGIARVLEKPIRPVALRKALLEVLGRDDATSSADAPAAAHGEQKSAAGDPLKTAVVTELIAQFGLEGAKSFMRRAHGEAESVLSRLRADGVGPDTARLLHAATGASGLTGLKAVETSLRAMEHDVAEGRTDLSEAMKNLQTSLTQTRQAIDQLEN</sequence>
<protein>
    <recommendedName>
        <fullName evidence="2">histidine kinase</fullName>
        <ecNumber evidence="2">2.7.13.3</ecNumber>
    </recommendedName>
</protein>
<dbReference type="PROSITE" id="PS50110">
    <property type="entry name" value="RESPONSE_REGULATORY"/>
    <property type="match status" value="1"/>
</dbReference>
<dbReference type="SMART" id="SM00388">
    <property type="entry name" value="HisKA"/>
    <property type="match status" value="1"/>
</dbReference>
<dbReference type="PANTHER" id="PTHR45339">
    <property type="entry name" value="HYBRID SIGNAL TRANSDUCTION HISTIDINE KINASE J"/>
    <property type="match status" value="1"/>
</dbReference>
<proteinExistence type="predicted"/>
<dbReference type="SMART" id="SM00387">
    <property type="entry name" value="HATPase_c"/>
    <property type="match status" value="1"/>
</dbReference>
<dbReference type="GO" id="GO:0000155">
    <property type="term" value="F:phosphorelay sensor kinase activity"/>
    <property type="evidence" value="ECO:0007669"/>
    <property type="project" value="InterPro"/>
</dbReference>